<dbReference type="SUPFAM" id="SSF52172">
    <property type="entry name" value="CheY-like"/>
    <property type="match status" value="1"/>
</dbReference>
<evidence type="ECO:0000256" key="10">
    <source>
        <dbReference type="ARBA" id="ARBA00023242"/>
    </source>
</evidence>
<dbReference type="InterPro" id="IPR001005">
    <property type="entry name" value="SANT/Myb"/>
</dbReference>
<dbReference type="SMART" id="SM00448">
    <property type="entry name" value="REC"/>
    <property type="match status" value="1"/>
</dbReference>
<dbReference type="PIRSF" id="PIRSF036392">
    <property type="entry name" value="RR_ARR_type-B"/>
    <property type="match status" value="1"/>
</dbReference>
<evidence type="ECO:0000256" key="1">
    <source>
        <dbReference type="ARBA" id="ARBA00004123"/>
    </source>
</evidence>
<dbReference type="CDD" id="cd17584">
    <property type="entry name" value="REC_typeB_ARR-like"/>
    <property type="match status" value="1"/>
</dbReference>
<evidence type="ECO:0000256" key="12">
    <source>
        <dbReference type="PROSITE-ProRule" id="PRU00169"/>
    </source>
</evidence>
<keyword evidence="7 11" id="KW-0238">DNA-binding</keyword>
<dbReference type="Proteomes" id="UP001291926">
    <property type="component" value="Unassembled WGS sequence"/>
</dbReference>
<evidence type="ECO:0000256" key="11">
    <source>
        <dbReference type="PIRNR" id="PIRNR036392"/>
    </source>
</evidence>
<feature type="domain" description="HTH myb-type" evidence="15">
    <location>
        <begin position="202"/>
        <end position="262"/>
    </location>
</feature>
<keyword evidence="3 12" id="KW-0597">Phosphoprotein</keyword>
<feature type="region of interest" description="Disordered" evidence="13">
    <location>
        <begin position="138"/>
        <end position="204"/>
    </location>
</feature>
<gene>
    <name evidence="16" type="ORF">RD792_014999</name>
</gene>
<evidence type="ECO:0000259" key="15">
    <source>
        <dbReference type="PROSITE" id="PS51294"/>
    </source>
</evidence>
<dbReference type="InterPro" id="IPR017930">
    <property type="entry name" value="Myb_dom"/>
</dbReference>
<name>A0ABR0CRY7_9LAMI</name>
<evidence type="ECO:0000256" key="8">
    <source>
        <dbReference type="ARBA" id="ARBA00023159"/>
    </source>
</evidence>
<feature type="compositionally biased region" description="Acidic residues" evidence="13">
    <location>
        <begin position="186"/>
        <end position="199"/>
    </location>
</feature>
<reference evidence="16 17" key="1">
    <citation type="journal article" date="2023" name="bioRxiv">
        <title>Genome report: Whole genome sequence and annotation of Penstemon davidsonii.</title>
        <authorList>
            <person name="Ostevik K.L."/>
            <person name="Alabady M."/>
            <person name="Zhang M."/>
            <person name="Rausher M.D."/>
        </authorList>
    </citation>
    <scope>NUCLEOTIDE SEQUENCE [LARGE SCALE GENOMIC DNA]</scope>
    <source>
        <strain evidence="16">DNT005</strain>
        <tissue evidence="16">Whole leaf</tissue>
    </source>
</reference>
<evidence type="ECO:0000256" key="13">
    <source>
        <dbReference type="SAM" id="MobiDB-lite"/>
    </source>
</evidence>
<feature type="modified residue" description="4-aspartylphosphate" evidence="12">
    <location>
        <position position="72"/>
    </location>
</feature>
<evidence type="ECO:0000256" key="2">
    <source>
        <dbReference type="ARBA" id="ARBA00006015"/>
    </source>
</evidence>
<sequence>MTVGEIRVDKENYDNFPVGMRVLAVDDDLICLKLLETMLSKCQYQVTATSEARVALNMLRENKDRFDLVISDVHMPDMDGFKLLELVGLEMDLPVIMLSANNDAKLVMKGVSHGACDYLVKPVRLEELGNIWQHVIRKKKSGSRKQNNQSVDKGKDNQTSGEVNGSPSTVNRDHQNGKCNRKRKEDEDESEDNGNDSDDPATQKKPRVVWSVELHRKFVAAVNQLGYEKEAVPKKILDLMNVGGLTRENVASHLQKYRLYLKKLPQQANMAAPLGVRDTAFMRLGSLDGGLRDYRTLAGLGRLRNTALSSSPYTMLGRLNSPTSNINLHNITQPSHTPHQNSALARMHPVLSPSSQNPSLFQGTPSSFDASINDSRIFTGANAFTDTSNFLNSTQQSSMMLHGNSVGFRNQSSQNMASFNQEPSNGGSIIGSSNLMEPNSLLSTEPFMNCARENNWTNGHYLVNNSIENMALVSLEDARGNVNERLGGERGQNYGHTLNNNSNMLGSMNTTTTHVPANNGIVSPFNRSLDQNIGILNQKMDMFLNGGLTGGGSTPMQQINDNGNSVIESRARTSENLFLEQHKLQGGFAPQSYDSLDDLVNAVFKRGDETTPNFDCGLDEFSFGQDL</sequence>
<keyword evidence="9 11" id="KW-0804">Transcription</keyword>
<accession>A0ABR0CRY7</accession>
<dbReference type="Pfam" id="PF00249">
    <property type="entry name" value="Myb_DNA-binding"/>
    <property type="match status" value="1"/>
</dbReference>
<evidence type="ECO:0000256" key="3">
    <source>
        <dbReference type="ARBA" id="ARBA00022553"/>
    </source>
</evidence>
<dbReference type="PROSITE" id="PS51294">
    <property type="entry name" value="HTH_MYB"/>
    <property type="match status" value="1"/>
</dbReference>
<dbReference type="PROSITE" id="PS50110">
    <property type="entry name" value="RESPONSE_REGULATORY"/>
    <property type="match status" value="1"/>
</dbReference>
<comment type="caution">
    <text evidence="16">The sequence shown here is derived from an EMBL/GenBank/DDBJ whole genome shotgun (WGS) entry which is preliminary data.</text>
</comment>
<dbReference type="Pfam" id="PF00072">
    <property type="entry name" value="Response_reg"/>
    <property type="match status" value="1"/>
</dbReference>
<protein>
    <recommendedName>
        <fullName evidence="11">Two-component response regulator</fullName>
    </recommendedName>
</protein>
<keyword evidence="8 11" id="KW-0010">Activator</keyword>
<keyword evidence="10 11" id="KW-0539">Nucleus</keyword>
<dbReference type="InterPro" id="IPR011006">
    <property type="entry name" value="CheY-like_superfamily"/>
</dbReference>
<evidence type="ECO:0000256" key="4">
    <source>
        <dbReference type="ARBA" id="ARBA00022864"/>
    </source>
</evidence>
<dbReference type="NCBIfam" id="TIGR01557">
    <property type="entry name" value="myb_SHAQKYF"/>
    <property type="match status" value="1"/>
</dbReference>
<organism evidence="16 17">
    <name type="scientific">Penstemon davidsonii</name>
    <dbReference type="NCBI Taxonomy" id="160366"/>
    <lineage>
        <taxon>Eukaryota</taxon>
        <taxon>Viridiplantae</taxon>
        <taxon>Streptophyta</taxon>
        <taxon>Embryophyta</taxon>
        <taxon>Tracheophyta</taxon>
        <taxon>Spermatophyta</taxon>
        <taxon>Magnoliopsida</taxon>
        <taxon>eudicotyledons</taxon>
        <taxon>Gunneridae</taxon>
        <taxon>Pentapetalae</taxon>
        <taxon>asterids</taxon>
        <taxon>lamiids</taxon>
        <taxon>Lamiales</taxon>
        <taxon>Plantaginaceae</taxon>
        <taxon>Cheloneae</taxon>
        <taxon>Penstemon</taxon>
    </lineage>
</organism>
<dbReference type="SUPFAM" id="SSF46689">
    <property type="entry name" value="Homeodomain-like"/>
    <property type="match status" value="1"/>
</dbReference>
<dbReference type="Gene3D" id="3.40.50.2300">
    <property type="match status" value="1"/>
</dbReference>
<dbReference type="InterPro" id="IPR006447">
    <property type="entry name" value="Myb_dom_plants"/>
</dbReference>
<feature type="compositionally biased region" description="Polar residues" evidence="13">
    <location>
        <begin position="144"/>
        <end position="170"/>
    </location>
</feature>
<evidence type="ECO:0000256" key="7">
    <source>
        <dbReference type="ARBA" id="ARBA00023125"/>
    </source>
</evidence>
<keyword evidence="4" id="KW-0932">Cytokinin signaling pathway</keyword>
<dbReference type="Gene3D" id="1.10.10.60">
    <property type="entry name" value="Homeodomain-like"/>
    <property type="match status" value="1"/>
</dbReference>
<dbReference type="PANTHER" id="PTHR43874">
    <property type="entry name" value="TWO-COMPONENT RESPONSE REGULATOR"/>
    <property type="match status" value="1"/>
</dbReference>
<keyword evidence="5 11" id="KW-0902">Two-component regulatory system</keyword>
<feature type="domain" description="Response regulatory" evidence="14">
    <location>
        <begin position="21"/>
        <end position="136"/>
    </location>
</feature>
<evidence type="ECO:0000313" key="17">
    <source>
        <dbReference type="Proteomes" id="UP001291926"/>
    </source>
</evidence>
<dbReference type="InterPro" id="IPR009057">
    <property type="entry name" value="Homeodomain-like_sf"/>
</dbReference>
<comment type="subcellular location">
    <subcellularLocation>
        <location evidence="1 11">Nucleus</location>
    </subcellularLocation>
</comment>
<keyword evidence="17" id="KW-1185">Reference proteome</keyword>
<comment type="function">
    <text evidence="11">Transcriptional activator that binds specific DNA sequence.</text>
</comment>
<keyword evidence="6 11" id="KW-0805">Transcription regulation</keyword>
<comment type="similarity">
    <text evidence="2">Belongs to the ARR family. Type-B subfamily.</text>
</comment>
<dbReference type="InterPro" id="IPR045279">
    <property type="entry name" value="ARR-like"/>
</dbReference>
<evidence type="ECO:0000256" key="5">
    <source>
        <dbReference type="ARBA" id="ARBA00023012"/>
    </source>
</evidence>
<evidence type="ECO:0000313" key="16">
    <source>
        <dbReference type="EMBL" id="KAK4479485.1"/>
    </source>
</evidence>
<dbReference type="PANTHER" id="PTHR43874:SF205">
    <property type="entry name" value="TWO-COMPONENT RESPONSE REGULATOR ORR23"/>
    <property type="match status" value="1"/>
</dbReference>
<dbReference type="InterPro" id="IPR017053">
    <property type="entry name" value="Response_reg_B-typ_pln"/>
</dbReference>
<evidence type="ECO:0000256" key="6">
    <source>
        <dbReference type="ARBA" id="ARBA00023015"/>
    </source>
</evidence>
<evidence type="ECO:0000259" key="14">
    <source>
        <dbReference type="PROSITE" id="PS50110"/>
    </source>
</evidence>
<dbReference type="InterPro" id="IPR001789">
    <property type="entry name" value="Sig_transdc_resp-reg_receiver"/>
</dbReference>
<evidence type="ECO:0000256" key="9">
    <source>
        <dbReference type="ARBA" id="ARBA00023163"/>
    </source>
</evidence>
<proteinExistence type="inferred from homology"/>
<dbReference type="EMBL" id="JAYDYQ010002687">
    <property type="protein sequence ID" value="KAK4479485.1"/>
    <property type="molecule type" value="Genomic_DNA"/>
</dbReference>